<protein>
    <submittedName>
        <fullName evidence="3">Uncharacterized protein</fullName>
    </submittedName>
</protein>
<feature type="domain" description="Telomere resolvase ResT/TelK catalytic" evidence="1">
    <location>
        <begin position="176"/>
        <end position="362"/>
    </location>
</feature>
<dbReference type="Pfam" id="PF22853">
    <property type="entry name" value="TelK_N"/>
    <property type="match status" value="1"/>
</dbReference>
<reference evidence="3" key="1">
    <citation type="submission" date="2017-06" db="EMBL/GenBank/DDBJ databases">
        <title>Novel phages from South African skin metaviromes.</title>
        <authorList>
            <person name="van Zyl L.J."/>
            <person name="Abrahams Y."/>
            <person name="Stander E.A."/>
            <person name="Kirby B.M."/>
            <person name="Clavaud C."/>
            <person name="Farcet C."/>
            <person name="Breton L."/>
            <person name="Trindade M.I."/>
        </authorList>
    </citation>
    <scope>NUCLEOTIDE SEQUENCE</scope>
</reference>
<dbReference type="Gene3D" id="1.10.287.3180">
    <property type="match status" value="1"/>
</dbReference>
<evidence type="ECO:0000313" key="3">
    <source>
        <dbReference type="EMBL" id="ASN72199.1"/>
    </source>
</evidence>
<feature type="domain" description="Protelomerase TelK N-terminal" evidence="2">
    <location>
        <begin position="5"/>
        <end position="73"/>
    </location>
</feature>
<dbReference type="EMBL" id="MF417945">
    <property type="protein sequence ID" value="ASN72199.1"/>
    <property type="molecule type" value="Genomic_DNA"/>
</dbReference>
<proteinExistence type="predicted"/>
<dbReference type="Pfam" id="PF16684">
    <property type="entry name" value="ResT-TelK_cat"/>
    <property type="match status" value="1"/>
</dbReference>
<evidence type="ECO:0000259" key="2">
    <source>
        <dbReference type="Pfam" id="PF22853"/>
    </source>
</evidence>
<accession>A0A2H4JC31</accession>
<dbReference type="Gene3D" id="1.10.443.30">
    <property type="entry name" value="Telomere resolvase"/>
    <property type="match status" value="1"/>
</dbReference>
<gene>
    <name evidence="3" type="ORF">3S15_14</name>
</gene>
<dbReference type="Gene3D" id="1.20.1440.270">
    <property type="match status" value="1"/>
</dbReference>
<evidence type="ECO:0000259" key="1">
    <source>
        <dbReference type="Pfam" id="PF16684"/>
    </source>
</evidence>
<dbReference type="InterPro" id="IPR055040">
    <property type="entry name" value="TelK_N"/>
</dbReference>
<dbReference type="InterPro" id="IPR032047">
    <property type="entry name" value="ResT/TelK_cat"/>
</dbReference>
<sequence>MARKVELGEVIEQLIKDIQAIDANADLSRGDKTKRLERLAKRVKNGLYEDRRRKDEAKLAPSSYRRYLTSIRKAITEQNWRHHSIEETVARLAKRFPRWAEGLQAMLDHEGITELRLAHRDLLNEIRRDGDDDAYEAVRAMKLDHEIMRHLTLPAATKVELAADAVERLETRATNTVEINFHWLMATINDLLSSTQLRGDGSIAPYYSHLALGIALATGRREIEVLKLARFKKVGEFELEFSGQAKRREGVDYSESFRIYTLVAADLVLEAFDKLRALPDVEELQSMDNMAVNNRVHSNLNKLAKRTFDDETRVFKDSRAIWARLVFELHFNRDPRWKKVNETVFWREMLGHEDMDTQESYKVFKIDYTKPAATGEAVEGQWANRLEALEALNGHDRIKASTSLYKIHQWVKETVKAAPEARISQKAIATNVGSYRPNIKEYLELAAEALATPNRAIAAVAVEVPAAVAKGKPRLVAHKLENGEWRATATVNGVEVARAEDPDRMQAMAKAFKLAAAT</sequence>
<dbReference type="InterPro" id="IPR038280">
    <property type="entry name" value="ResT/TelK_cat_sf"/>
</dbReference>
<name>A0A2H4JC31_9CAUD</name>
<dbReference type="Gene3D" id="1.10.10.2040">
    <property type="match status" value="1"/>
</dbReference>
<organism evidence="3">
    <name type="scientific">uncultured Caudovirales phage</name>
    <dbReference type="NCBI Taxonomy" id="2100421"/>
    <lineage>
        <taxon>Viruses</taxon>
        <taxon>Duplodnaviria</taxon>
        <taxon>Heunggongvirae</taxon>
        <taxon>Uroviricota</taxon>
        <taxon>Caudoviricetes</taxon>
        <taxon>Peduoviridae</taxon>
        <taxon>Maltschvirus</taxon>
        <taxon>Maltschvirus maltsch</taxon>
    </lineage>
</organism>